<proteinExistence type="predicted"/>
<feature type="compositionally biased region" description="Basic and acidic residues" evidence="1">
    <location>
        <begin position="174"/>
        <end position="206"/>
    </location>
</feature>
<name>A0A9P7TXK9_9HYPO</name>
<dbReference type="AlphaFoldDB" id="A0A9P7TXK9"/>
<sequence>MAHQPPQRSRAPYDDFGGYYPPPPHDAYHGPQPSRRLKSERRPSTAHDAYDAYDAYDGPHSPRRHTSERRPRRHSPDVAPQADEYVPRRGHSRREPPNALGMSKPAASGRRARSPPPYYAPEPLSREPRRESWHEDARREPRHSRHESDPRRAYGYDNGGYKPAPKEKHHRRSHHEEPEYRPRRDHMDPPADYTRHRPRDRDDAGYRPRTAGPLSPDQRHRARDSVPSTSFGSEEKVLRRRARSHDRAKSRDAYPPRGRDHDMPPHSSKPSSSARRKSAPAPPLASTPKTPKKQWWQNPYVQAGARTAFTAGAQAVMQNRHDPSPWLGAKGAKVATAALGAALMDGLGGKKQNQKRR</sequence>
<feature type="compositionally biased region" description="Basic residues" evidence="1">
    <location>
        <begin position="61"/>
        <end position="73"/>
    </location>
</feature>
<organism evidence="2 3">
    <name type="scientific">Claviceps aff. purpurea</name>
    <dbReference type="NCBI Taxonomy" id="1967640"/>
    <lineage>
        <taxon>Eukaryota</taxon>
        <taxon>Fungi</taxon>
        <taxon>Dikarya</taxon>
        <taxon>Ascomycota</taxon>
        <taxon>Pezizomycotina</taxon>
        <taxon>Sordariomycetes</taxon>
        <taxon>Hypocreomycetidae</taxon>
        <taxon>Hypocreales</taxon>
        <taxon>Clavicipitaceae</taxon>
        <taxon>Claviceps</taxon>
    </lineage>
</organism>
<dbReference type="EMBL" id="SRRH01000317">
    <property type="protein sequence ID" value="KAG6291324.1"/>
    <property type="molecule type" value="Genomic_DNA"/>
</dbReference>
<feature type="region of interest" description="Disordered" evidence="1">
    <location>
        <begin position="1"/>
        <end position="298"/>
    </location>
</feature>
<evidence type="ECO:0000313" key="2">
    <source>
        <dbReference type="EMBL" id="KAG6291324.1"/>
    </source>
</evidence>
<keyword evidence="3" id="KW-1185">Reference proteome</keyword>
<feature type="compositionally biased region" description="Basic and acidic residues" evidence="1">
    <location>
        <begin position="40"/>
        <end position="50"/>
    </location>
</feature>
<comment type="caution">
    <text evidence="2">The sequence shown here is derived from an EMBL/GenBank/DDBJ whole genome shotgun (WGS) entry which is preliminary data.</text>
</comment>
<reference evidence="2 3" key="1">
    <citation type="journal article" date="2020" name="bioRxiv">
        <title>Whole genome comparisons of ergot fungi reveals the divergence and evolution of species within the genus Claviceps are the result of varying mechanisms driving genome evolution and host range expansion.</title>
        <authorList>
            <person name="Wyka S.A."/>
            <person name="Mondo S.J."/>
            <person name="Liu M."/>
            <person name="Dettman J."/>
            <person name="Nalam V."/>
            <person name="Broders K.D."/>
        </authorList>
    </citation>
    <scope>NUCLEOTIDE SEQUENCE [LARGE SCALE GENOMIC DNA]</scope>
    <source>
        <strain evidence="2 3">Clav52</strain>
    </source>
</reference>
<feature type="compositionally biased region" description="Basic and acidic residues" evidence="1">
    <location>
        <begin position="245"/>
        <end position="264"/>
    </location>
</feature>
<dbReference type="Proteomes" id="UP000707071">
    <property type="component" value="Unassembled WGS sequence"/>
</dbReference>
<feature type="compositionally biased region" description="Basic and acidic residues" evidence="1">
    <location>
        <begin position="124"/>
        <end position="139"/>
    </location>
</feature>
<accession>A0A9P7TXK9</accession>
<gene>
    <name evidence="2" type="ORF">E4U09_003985</name>
</gene>
<evidence type="ECO:0000313" key="3">
    <source>
        <dbReference type="Proteomes" id="UP000707071"/>
    </source>
</evidence>
<protein>
    <submittedName>
        <fullName evidence="2">Uncharacterized protein</fullName>
    </submittedName>
</protein>
<evidence type="ECO:0000256" key="1">
    <source>
        <dbReference type="SAM" id="MobiDB-lite"/>
    </source>
</evidence>